<keyword evidence="7" id="KW-1185">Reference proteome</keyword>
<evidence type="ECO:0000259" key="6">
    <source>
        <dbReference type="PROSITE" id="PS51634"/>
    </source>
</evidence>
<proteinExistence type="inferred from homology"/>
<comment type="subcellular location">
    <subcellularLocation>
        <location evidence="1">Nucleus</location>
    </subcellularLocation>
</comment>
<feature type="region of interest" description="Disordered" evidence="5">
    <location>
        <begin position="269"/>
        <end position="294"/>
    </location>
</feature>
<dbReference type="GeneID" id="108810590"/>
<organism evidence="7 8">
    <name type="scientific">Raphanus sativus</name>
    <name type="common">Radish</name>
    <name type="synonym">Raphanus raphanistrum var. sativus</name>
    <dbReference type="NCBI Taxonomy" id="3726"/>
    <lineage>
        <taxon>Eukaryota</taxon>
        <taxon>Viridiplantae</taxon>
        <taxon>Streptophyta</taxon>
        <taxon>Embryophyta</taxon>
        <taxon>Tracheophyta</taxon>
        <taxon>Spermatophyta</taxon>
        <taxon>Magnoliopsida</taxon>
        <taxon>eudicotyledons</taxon>
        <taxon>Gunneridae</taxon>
        <taxon>Pentapetalae</taxon>
        <taxon>rosids</taxon>
        <taxon>malvids</taxon>
        <taxon>Brassicales</taxon>
        <taxon>Brassicaceae</taxon>
        <taxon>Brassiceae</taxon>
        <taxon>Raphanus</taxon>
    </lineage>
</organism>
<dbReference type="InterPro" id="IPR028307">
    <property type="entry name" value="Lin-54_fam"/>
</dbReference>
<dbReference type="InterPro" id="IPR033467">
    <property type="entry name" value="Tesmin/TSO1-like_CXC"/>
</dbReference>
<feature type="domain" description="CRC" evidence="6">
    <location>
        <begin position="87"/>
        <end position="211"/>
    </location>
</feature>
<dbReference type="OrthoDB" id="6283463at2759"/>
<dbReference type="KEGG" id="rsz:108810590"/>
<feature type="region of interest" description="Disordered" evidence="5">
    <location>
        <begin position="329"/>
        <end position="381"/>
    </location>
</feature>
<dbReference type="SMART" id="SM01114">
    <property type="entry name" value="CXC"/>
    <property type="match status" value="2"/>
</dbReference>
<dbReference type="PANTHER" id="PTHR12446">
    <property type="entry name" value="TESMIN/TSO1-RELATED"/>
    <property type="match status" value="1"/>
</dbReference>
<reference evidence="7" key="1">
    <citation type="journal article" date="2019" name="Database">
        <title>The radish genome database (RadishGD): an integrated information resource for radish genomics.</title>
        <authorList>
            <person name="Yu H.J."/>
            <person name="Baek S."/>
            <person name="Lee Y.J."/>
            <person name="Cho A."/>
            <person name="Mun J.H."/>
        </authorList>
    </citation>
    <scope>NUCLEOTIDE SEQUENCE [LARGE SCALE GENOMIC DNA]</scope>
    <source>
        <strain evidence="7">cv. WK10039</strain>
    </source>
</reference>
<feature type="compositionally biased region" description="Polar residues" evidence="5">
    <location>
        <begin position="340"/>
        <end position="353"/>
    </location>
</feature>
<feature type="compositionally biased region" description="Low complexity" evidence="5">
    <location>
        <begin position="372"/>
        <end position="381"/>
    </location>
</feature>
<comment type="similarity">
    <text evidence="2">Belongs to the lin-54 family.</text>
</comment>
<reference evidence="8" key="2">
    <citation type="submission" date="2025-08" db="UniProtKB">
        <authorList>
            <consortium name="RefSeq"/>
        </authorList>
    </citation>
    <scope>IDENTIFICATION</scope>
    <source>
        <tissue evidence="8">Leaf</tissue>
    </source>
</reference>
<feature type="region of interest" description="Disordered" evidence="5">
    <location>
        <begin position="1"/>
        <end position="22"/>
    </location>
</feature>
<evidence type="ECO:0000256" key="1">
    <source>
        <dbReference type="ARBA" id="ARBA00004123"/>
    </source>
</evidence>
<feature type="compositionally biased region" description="Low complexity" evidence="5">
    <location>
        <begin position="481"/>
        <end position="497"/>
    </location>
</feature>
<dbReference type="GO" id="GO:0005634">
    <property type="term" value="C:nucleus"/>
    <property type="evidence" value="ECO:0007669"/>
    <property type="project" value="UniProtKB-SubCell"/>
</dbReference>
<evidence type="ECO:0000256" key="3">
    <source>
        <dbReference type="ARBA" id="ARBA00022473"/>
    </source>
</evidence>
<gene>
    <name evidence="8" type="primary">LOC108810590</name>
</gene>
<name>A0A6J0JTW5_RAPSA</name>
<feature type="region of interest" description="Disordered" evidence="5">
    <location>
        <begin position="476"/>
        <end position="505"/>
    </location>
</feature>
<keyword evidence="3" id="KW-0217">Developmental protein</keyword>
<keyword evidence="4" id="KW-0539">Nucleus</keyword>
<feature type="region of interest" description="Disordered" evidence="5">
    <location>
        <begin position="45"/>
        <end position="81"/>
    </location>
</feature>
<dbReference type="RefSeq" id="XP_018438194.1">
    <property type="nucleotide sequence ID" value="XM_018582692.2"/>
</dbReference>
<sequence length="505" mass="54131">MGEGDDLPPKMEVSEELDAPTKKTARQLDFAGGSVEVNQAHATSISATVATPTQHLQSQGPIRLPKPESPKPKPRPLVEAGDGTPLKKKHCNCKHSRCLKLYCECFASGTYCDGCNCLNCCNNVDNEPARREAIESTLERNPNAFRPKIASSPHDARDNKEVVGGVVMLGKHHKGCHCKKSGCLKKYCECFQANILCSDNCRCLGCKNFEGSEDRLALFHGEHSHGAAYLQHANAAITGAVGSSGFASSPAPKRRKAQDIFFNQGAKDSSINRLGQGSSGKTTSSKPVSGRGGPSKVVYRSLLADIIQPQDVKALCSVLVAVSEVAAKTSTEKRLEDQSETSLASSAQDNNNGAEIEKAVSGNEPGAEESSSDGSKGKSLSPETLALMCDEQDTMLMVAASSNCSVEPPKGQELVYAEQEKIVLTKFRDCLNRIISYAELKESKYSLSRMDIESPIHAAVKVEPVVEQGAVANGVSQTTIQQPSQLTSSYTQTQQPQALSEKKDI</sequence>
<protein>
    <submittedName>
        <fullName evidence="8">Protein tesmin/TSO1-like CXC 6</fullName>
    </submittedName>
</protein>
<accession>A0A6J0JTW5</accession>
<evidence type="ECO:0000256" key="4">
    <source>
        <dbReference type="ARBA" id="ARBA00023242"/>
    </source>
</evidence>
<evidence type="ECO:0000313" key="7">
    <source>
        <dbReference type="Proteomes" id="UP000504610"/>
    </source>
</evidence>
<dbReference type="PANTHER" id="PTHR12446:SF56">
    <property type="entry name" value="CRC DOMAIN-CONTAINING PROTEIN"/>
    <property type="match status" value="1"/>
</dbReference>
<evidence type="ECO:0000256" key="2">
    <source>
        <dbReference type="ARBA" id="ARBA00007267"/>
    </source>
</evidence>
<dbReference type="AlphaFoldDB" id="A0A6J0JTW5"/>
<dbReference type="Proteomes" id="UP000504610">
    <property type="component" value="Chromosome 6"/>
</dbReference>
<dbReference type="Pfam" id="PF03638">
    <property type="entry name" value="TCR"/>
    <property type="match status" value="2"/>
</dbReference>
<evidence type="ECO:0000256" key="5">
    <source>
        <dbReference type="SAM" id="MobiDB-lite"/>
    </source>
</evidence>
<dbReference type="GO" id="GO:0006355">
    <property type="term" value="P:regulation of DNA-templated transcription"/>
    <property type="evidence" value="ECO:0007669"/>
    <property type="project" value="TreeGrafter"/>
</dbReference>
<feature type="compositionally biased region" description="Polar residues" evidence="5">
    <location>
        <begin position="45"/>
        <end position="60"/>
    </location>
</feature>
<dbReference type="InterPro" id="IPR005172">
    <property type="entry name" value="CRC"/>
</dbReference>
<evidence type="ECO:0000313" key="8">
    <source>
        <dbReference type="RefSeq" id="XP_018438194.1"/>
    </source>
</evidence>
<dbReference type="PROSITE" id="PS51634">
    <property type="entry name" value="CRC"/>
    <property type="match status" value="1"/>
</dbReference>